<dbReference type="InterPro" id="IPR053052">
    <property type="entry name" value="Imprinting_Balance_Reg"/>
</dbReference>
<dbReference type="OrthoDB" id="10250354at2759"/>
<protein>
    <submittedName>
        <fullName evidence="1">Uncharacterized protein</fullName>
    </submittedName>
</protein>
<keyword evidence="2" id="KW-1185">Reference proteome</keyword>
<comment type="caution">
    <text evidence="1">The sequence shown here is derived from an EMBL/GenBank/DDBJ whole genome shotgun (WGS) entry which is preliminary data.</text>
</comment>
<sequence length="78" mass="8905">MDPNRVEAERLLRIVEKLLHSRDLSSCRNFAILAQEIEQLLDGSDQILAITDVLLATDKRVNNHLDWYTVHQVEAHGG</sequence>
<dbReference type="Proteomes" id="UP000250321">
    <property type="component" value="Unassembled WGS sequence"/>
</dbReference>
<proteinExistence type="predicted"/>
<dbReference type="AlphaFoldDB" id="A0A314U980"/>
<dbReference type="STRING" id="2094558.A0A314U980"/>
<reference evidence="1 2" key="1">
    <citation type="submission" date="2018-02" db="EMBL/GenBank/DDBJ databases">
        <title>Draft genome of wild Prunus yedoensis var. nudiflora.</title>
        <authorList>
            <person name="Baek S."/>
            <person name="Kim J.-H."/>
            <person name="Choi K."/>
            <person name="Kim G.-B."/>
            <person name="Cho A."/>
            <person name="Jang H."/>
            <person name="Shin C.-H."/>
            <person name="Yu H.-J."/>
            <person name="Mun J.-H."/>
        </authorList>
    </citation>
    <scope>NUCLEOTIDE SEQUENCE [LARGE SCALE GENOMIC DNA]</scope>
    <source>
        <strain evidence="2">cv. Jeju island</strain>
        <tissue evidence="1">Leaf</tissue>
    </source>
</reference>
<dbReference type="PANTHER" id="PTHR45496:SF1">
    <property type="entry name" value="CHAPERONE DNAJ-DOMAIN SUPERFAMILY PROTEIN"/>
    <property type="match status" value="1"/>
</dbReference>
<organism evidence="1 2">
    <name type="scientific">Prunus yedoensis var. nudiflora</name>
    <dbReference type="NCBI Taxonomy" id="2094558"/>
    <lineage>
        <taxon>Eukaryota</taxon>
        <taxon>Viridiplantae</taxon>
        <taxon>Streptophyta</taxon>
        <taxon>Embryophyta</taxon>
        <taxon>Tracheophyta</taxon>
        <taxon>Spermatophyta</taxon>
        <taxon>Magnoliopsida</taxon>
        <taxon>eudicotyledons</taxon>
        <taxon>Gunneridae</taxon>
        <taxon>Pentapetalae</taxon>
        <taxon>rosids</taxon>
        <taxon>fabids</taxon>
        <taxon>Rosales</taxon>
        <taxon>Rosaceae</taxon>
        <taxon>Amygdaloideae</taxon>
        <taxon>Amygdaleae</taxon>
        <taxon>Prunus</taxon>
    </lineage>
</organism>
<dbReference type="PANTHER" id="PTHR45496">
    <property type="entry name" value="CHAPERONE DNAJ-DOMAIN SUPERFAMILY PROTEIN"/>
    <property type="match status" value="1"/>
</dbReference>
<evidence type="ECO:0000313" key="2">
    <source>
        <dbReference type="Proteomes" id="UP000250321"/>
    </source>
</evidence>
<gene>
    <name evidence="1" type="ORF">Pyn_08938</name>
</gene>
<name>A0A314U980_PRUYE</name>
<dbReference type="EMBL" id="PJQY01003860">
    <property type="protein sequence ID" value="PQM33883.1"/>
    <property type="molecule type" value="Genomic_DNA"/>
</dbReference>
<accession>A0A314U980</accession>
<evidence type="ECO:0000313" key="1">
    <source>
        <dbReference type="EMBL" id="PQM33883.1"/>
    </source>
</evidence>